<gene>
    <name evidence="1" type="ORF">GSTUAT00009023001</name>
</gene>
<dbReference type="Proteomes" id="UP001412239">
    <property type="component" value="Unassembled WGS sequence"/>
</dbReference>
<sequence>MISPVGDMLTTHTHAHTVLQSPHKHTYRHVEGILSDAMSYLTIL</sequence>
<organism evidence="1 2">
    <name type="scientific">Tuber aestivum</name>
    <name type="common">summer truffle</name>
    <dbReference type="NCBI Taxonomy" id="59557"/>
    <lineage>
        <taxon>Eukaryota</taxon>
        <taxon>Fungi</taxon>
        <taxon>Dikarya</taxon>
        <taxon>Ascomycota</taxon>
        <taxon>Pezizomycotina</taxon>
        <taxon>Pezizomycetes</taxon>
        <taxon>Pezizales</taxon>
        <taxon>Tuberaceae</taxon>
        <taxon>Tuber</taxon>
    </lineage>
</organism>
<name>A0A292PIR0_9PEZI</name>
<protein>
    <submittedName>
        <fullName evidence="1">Uncharacterized protein</fullName>
    </submittedName>
</protein>
<accession>A0A292PIR0</accession>
<keyword evidence="2" id="KW-1185">Reference proteome</keyword>
<evidence type="ECO:0000313" key="1">
    <source>
        <dbReference type="EMBL" id="CUS06894.1"/>
    </source>
</evidence>
<dbReference type="EMBL" id="LN891292">
    <property type="protein sequence ID" value="CUS06894.1"/>
    <property type="molecule type" value="Genomic_DNA"/>
</dbReference>
<reference evidence="1" key="1">
    <citation type="submission" date="2015-10" db="EMBL/GenBank/DDBJ databases">
        <authorList>
            <person name="Regsiter A."/>
            <person name="william w."/>
        </authorList>
    </citation>
    <scope>NUCLEOTIDE SEQUENCE</scope>
    <source>
        <strain evidence="1">Montdore</strain>
    </source>
</reference>
<dbReference type="AlphaFoldDB" id="A0A292PIR0"/>
<proteinExistence type="predicted"/>
<evidence type="ECO:0000313" key="2">
    <source>
        <dbReference type="Proteomes" id="UP001412239"/>
    </source>
</evidence>